<organism evidence="4 5">
    <name type="scientific">Cannabis sativa</name>
    <name type="common">Hemp</name>
    <name type="synonym">Marijuana</name>
    <dbReference type="NCBI Taxonomy" id="3483"/>
    <lineage>
        <taxon>Eukaryota</taxon>
        <taxon>Viridiplantae</taxon>
        <taxon>Streptophyta</taxon>
        <taxon>Embryophyta</taxon>
        <taxon>Tracheophyta</taxon>
        <taxon>Spermatophyta</taxon>
        <taxon>Magnoliopsida</taxon>
        <taxon>eudicotyledons</taxon>
        <taxon>Gunneridae</taxon>
        <taxon>Pentapetalae</taxon>
        <taxon>rosids</taxon>
        <taxon>fabids</taxon>
        <taxon>Rosales</taxon>
        <taxon>Cannabaceae</taxon>
        <taxon>Cannabis</taxon>
    </lineage>
</organism>
<dbReference type="InterPro" id="IPR032795">
    <property type="entry name" value="DUF3741-assoc"/>
</dbReference>
<reference evidence="4" key="2">
    <citation type="submission" date="2021-03" db="UniProtKB">
        <authorList>
            <consortium name="EnsemblPlants"/>
        </authorList>
    </citation>
    <scope>IDENTIFICATION</scope>
</reference>
<feature type="region of interest" description="Disordered" evidence="1">
    <location>
        <begin position="190"/>
        <end position="217"/>
    </location>
</feature>
<evidence type="ECO:0000256" key="1">
    <source>
        <dbReference type="SAM" id="MobiDB-lite"/>
    </source>
</evidence>
<dbReference type="PANTHER" id="PTHR21726:SF61">
    <property type="entry name" value="DNAA INITIATOR-ASSOCIATING PROTEIN"/>
    <property type="match status" value="1"/>
</dbReference>
<feature type="compositionally biased region" description="Basic and acidic residues" evidence="1">
    <location>
        <begin position="197"/>
        <end position="217"/>
    </location>
</feature>
<name>A0A803Q6D4_CANSA</name>
<feature type="compositionally biased region" description="Basic and acidic residues" evidence="1">
    <location>
        <begin position="139"/>
        <end position="148"/>
    </location>
</feature>
<evidence type="ECO:0000259" key="2">
    <source>
        <dbReference type="Pfam" id="PF14309"/>
    </source>
</evidence>
<feature type="region of interest" description="Disordered" evidence="1">
    <location>
        <begin position="244"/>
        <end position="269"/>
    </location>
</feature>
<feature type="compositionally biased region" description="Basic and acidic residues" evidence="1">
    <location>
        <begin position="450"/>
        <end position="459"/>
    </location>
</feature>
<dbReference type="Pfam" id="PF14309">
    <property type="entry name" value="DUF4378"/>
    <property type="match status" value="1"/>
</dbReference>
<evidence type="ECO:0000259" key="3">
    <source>
        <dbReference type="Pfam" id="PF14383"/>
    </source>
</evidence>
<feature type="region of interest" description="Disordered" evidence="1">
    <location>
        <begin position="123"/>
        <end position="148"/>
    </location>
</feature>
<dbReference type="EnsemblPlants" id="evm.model.07.776">
    <property type="protein sequence ID" value="cds.evm.model.07.776"/>
    <property type="gene ID" value="evm.TU.07.776"/>
</dbReference>
<evidence type="ECO:0000313" key="4">
    <source>
        <dbReference type="EnsemblPlants" id="cds.evm.model.07.776"/>
    </source>
</evidence>
<dbReference type="InterPro" id="IPR025486">
    <property type="entry name" value="DUF4378"/>
</dbReference>
<dbReference type="OMA" id="SATCMNN"/>
<feature type="domain" description="DUF4378" evidence="2">
    <location>
        <begin position="820"/>
        <end position="978"/>
    </location>
</feature>
<feature type="region of interest" description="Disordered" evidence="1">
    <location>
        <begin position="439"/>
        <end position="459"/>
    </location>
</feature>
<reference evidence="4" key="1">
    <citation type="submission" date="2018-11" db="EMBL/GenBank/DDBJ databases">
        <authorList>
            <person name="Grassa J C."/>
        </authorList>
    </citation>
    <scope>NUCLEOTIDE SEQUENCE [LARGE SCALE GENOMIC DNA]</scope>
</reference>
<evidence type="ECO:0000313" key="5">
    <source>
        <dbReference type="Proteomes" id="UP000596661"/>
    </source>
</evidence>
<dbReference type="AlphaFoldDB" id="A0A803Q6D4"/>
<dbReference type="EMBL" id="UZAU01000648">
    <property type="status" value="NOT_ANNOTATED_CDS"/>
    <property type="molecule type" value="Genomic_DNA"/>
</dbReference>
<keyword evidence="5" id="KW-1185">Reference proteome</keyword>
<sequence>MSSFEAVVVGFHGDFGLETQERDLVSKSFSISKVWVSLGRFGEMGDDLAKATTSSSLAITEKKSTHRSGGCVGIFFQLFDWNRRFAKKKLFSKKLLPPVRSKQASNKFKGDDRMPKHHLIADENKGSFPNMKKQGSRSVDSEHKHDTRSPGLVARLMGLESMPAIREKPKKASFSDTCCDNEVNKFVNGFSGGSGKEGMDMERGSMKQVESRPQKLQKTEQSERKAMTRLGADALQIKSVLSRSRKHNHHPKFVSPVKSPRTPSGKNVSRTSRLFDAATKILEPGLQSSSKAKCITYTTSSVHYPPNHEAVIERTMVNSVEQPKPSCFSGNVSKSLMGQSSCKNCGNLLDVINCRPNVDQVSSDFASFGSSFANGSLPEVAGRSKPRLPVSSFKQDNDAVFHRSWDNLACQKKEEINSTQPINTRPITERKPMLREGQAPWQSMGQPCNFRRDESSSFDLKRRDQIQEQMPLGRDRIPPRSKHNLDTRRVSSAANAVRNTKDFVALNRSMSGRARPRATPKEETEKFVPERKAFNGREEGNISQLRGSVRKKRTINFNSQVESREFVSSTATKSRTIQCDSSTGKGLGLNGHPLNRNCSRSRLVGPRECNGAAKSIDNNVVSFNINSPIRQKPGSSLESEEKTVNDELKESFQNQSPLKGDSIAALLQQKLKELTSQEDEELAAGGPPKRSIAMILKELITALTAERPDIASPSMAQIKQVGSSHTADHLSPGSVLEASFSCSSLDESSGHMLFSESMDCSSDQLRCLGQDSDVSDSATSLSRERTCCERMTTLVNNVSRILDSINFDGGRLTESNLAHAKDVIVNAGLLFGNVTLYCLEGTEGLFIGPVLLDLEKVANAAWTNINIFTGTDANKTENQYRVLLFDCLIECLESKYGEYTNSKLKAWTRFASCMNREMIIGDLEKEMNKWTSLAGMLPEDIVEWEMSHGLGKWIDFDIEAFEGGDEVCSNIFQDLVDETLNELTRLGC</sequence>
<evidence type="ECO:0008006" key="6">
    <source>
        <dbReference type="Google" id="ProtNLM"/>
    </source>
</evidence>
<dbReference type="Pfam" id="PF14383">
    <property type="entry name" value="VARLMGL"/>
    <property type="match status" value="1"/>
</dbReference>
<proteinExistence type="predicted"/>
<accession>A0A803Q6D4</accession>
<feature type="domain" description="DUF3741" evidence="3">
    <location>
        <begin position="138"/>
        <end position="164"/>
    </location>
</feature>
<dbReference type="Gramene" id="evm.model.07.776">
    <property type="protein sequence ID" value="cds.evm.model.07.776"/>
    <property type="gene ID" value="evm.TU.07.776"/>
</dbReference>
<dbReference type="Proteomes" id="UP000596661">
    <property type="component" value="Chromosome 7"/>
</dbReference>
<dbReference type="PANTHER" id="PTHR21726">
    <property type="entry name" value="PHOSPHATIDYLINOSITOL N-ACETYLGLUCOSAMINYLTRANSFERASE SUBUNIT P DOWN SYNDROME CRITICAL REGION PROTEIN 5 -RELATED"/>
    <property type="match status" value="1"/>
</dbReference>
<protein>
    <recommendedName>
        <fullName evidence="6">DUF4378 domain-containing protein</fullName>
    </recommendedName>
</protein>